<comment type="caution">
    <text evidence="2">The sequence shown here is derived from an EMBL/GenBank/DDBJ whole genome shotgun (WGS) entry which is preliminary data.</text>
</comment>
<name>A0A368Y3L0_9BACI</name>
<evidence type="ECO:0000313" key="2">
    <source>
        <dbReference type="EMBL" id="RCW74772.1"/>
    </source>
</evidence>
<dbReference type="OrthoDB" id="2965305at2"/>
<sequence>MANMITDRPLYLAVNYIYVIAVTNFHFILANILFLLAFIFSDLTMENILLFYITLLPTGPSLAALFATMGKYVREKEVRPTIDFWIYYKKNFKPAFLYWIITSTALMVLFIDIYYAEGFLAFFTPFFFVLCIGIFVILIYALPILTRFEVKQKNLWVVSFYSIFRFIKTTILNITTILSLALIYYIAPGTIVWFFMSLAAYFIMFNMRKPFEIMELELTDQNKTASGG</sequence>
<dbReference type="Pfam" id="PF04854">
    <property type="entry name" value="DUF624"/>
    <property type="match status" value="1"/>
</dbReference>
<feature type="transmembrane region" description="Helical" evidence="1">
    <location>
        <begin position="182"/>
        <end position="204"/>
    </location>
</feature>
<dbReference type="EMBL" id="QPJJ01000003">
    <property type="protein sequence ID" value="RCW74772.1"/>
    <property type="molecule type" value="Genomic_DNA"/>
</dbReference>
<organism evidence="2 3">
    <name type="scientific">Saliterribacillus persicus</name>
    <dbReference type="NCBI Taxonomy" id="930114"/>
    <lineage>
        <taxon>Bacteria</taxon>
        <taxon>Bacillati</taxon>
        <taxon>Bacillota</taxon>
        <taxon>Bacilli</taxon>
        <taxon>Bacillales</taxon>
        <taxon>Bacillaceae</taxon>
        <taxon>Saliterribacillus</taxon>
    </lineage>
</organism>
<evidence type="ECO:0000256" key="1">
    <source>
        <dbReference type="SAM" id="Phobius"/>
    </source>
</evidence>
<accession>A0A368Y3L0</accession>
<proteinExistence type="predicted"/>
<dbReference type="AlphaFoldDB" id="A0A368Y3L0"/>
<keyword evidence="3" id="KW-1185">Reference proteome</keyword>
<feature type="transmembrane region" description="Helical" evidence="1">
    <location>
        <begin position="154"/>
        <end position="176"/>
    </location>
</feature>
<feature type="transmembrane region" description="Helical" evidence="1">
    <location>
        <begin position="12"/>
        <end position="37"/>
    </location>
</feature>
<gene>
    <name evidence="2" type="ORF">DFR57_10368</name>
</gene>
<keyword evidence="1" id="KW-0472">Membrane</keyword>
<protein>
    <submittedName>
        <fullName evidence="2">Putative membrane protein YesL</fullName>
    </submittedName>
</protein>
<reference evidence="2 3" key="1">
    <citation type="submission" date="2018-07" db="EMBL/GenBank/DDBJ databases">
        <title>Genomic Encyclopedia of Type Strains, Phase IV (KMG-IV): sequencing the most valuable type-strain genomes for metagenomic binning, comparative biology and taxonomic classification.</title>
        <authorList>
            <person name="Goeker M."/>
        </authorList>
    </citation>
    <scope>NUCLEOTIDE SEQUENCE [LARGE SCALE GENOMIC DNA]</scope>
    <source>
        <strain evidence="2 3">DSM 27696</strain>
    </source>
</reference>
<dbReference type="RefSeq" id="WP_114351889.1">
    <property type="nucleotide sequence ID" value="NZ_QPJJ01000003.1"/>
</dbReference>
<feature type="transmembrane region" description="Helical" evidence="1">
    <location>
        <begin position="49"/>
        <end position="69"/>
    </location>
</feature>
<keyword evidence="1" id="KW-0812">Transmembrane</keyword>
<keyword evidence="1" id="KW-1133">Transmembrane helix</keyword>
<feature type="transmembrane region" description="Helical" evidence="1">
    <location>
        <begin position="122"/>
        <end position="142"/>
    </location>
</feature>
<evidence type="ECO:0000313" key="3">
    <source>
        <dbReference type="Proteomes" id="UP000252585"/>
    </source>
</evidence>
<dbReference type="InterPro" id="IPR006938">
    <property type="entry name" value="DUF624"/>
</dbReference>
<feature type="transmembrane region" description="Helical" evidence="1">
    <location>
        <begin position="96"/>
        <end position="116"/>
    </location>
</feature>
<dbReference type="Proteomes" id="UP000252585">
    <property type="component" value="Unassembled WGS sequence"/>
</dbReference>